<dbReference type="InterPro" id="IPR029045">
    <property type="entry name" value="ClpP/crotonase-like_dom_sf"/>
</dbReference>
<dbReference type="Gene3D" id="3.90.226.10">
    <property type="entry name" value="2-enoyl-CoA Hydratase, Chain A, domain 1"/>
    <property type="match status" value="1"/>
</dbReference>
<dbReference type="AlphaFoldDB" id="A0A1H9G3M8"/>
<name>A0A1H9G3M8_9BACT</name>
<dbReference type="STRING" id="478744.SAMN05444359_11025"/>
<dbReference type="OrthoDB" id="638407at2"/>
<gene>
    <name evidence="1" type="ORF">SAMN05444359_11025</name>
</gene>
<accession>A0A1H9G3M8</accession>
<dbReference type="Pfam" id="PF00378">
    <property type="entry name" value="ECH_1"/>
    <property type="match status" value="1"/>
</dbReference>
<keyword evidence="2" id="KW-1185">Reference proteome</keyword>
<dbReference type="Proteomes" id="UP000199021">
    <property type="component" value="Unassembled WGS sequence"/>
</dbReference>
<sequence length="253" mass="27377">MNPNGEINSQLMPSGVRHITFSHPAHNSFPSNQLRAVVAAIDAAGNDEDTRCILLRSGGERTFCAGANLDELLAIEDRKGGKEFFMGFGNLLLAMRACPKPIVVAVQGKAIGGGVGIAAAADYCLATEAASIKLSELAIAIGPFVILPALRRKMGTAATSELCLDTEWHNARWAHEKGLYQRLFHTYEELNTAAEDLATKLAKYSPQAAAELKKALWEGTRGWPYLIEERAEISGRLVLTAEAKQALAKFKKK</sequence>
<dbReference type="PANTHER" id="PTHR11941">
    <property type="entry name" value="ENOYL-COA HYDRATASE-RELATED"/>
    <property type="match status" value="1"/>
</dbReference>
<dbReference type="CDD" id="cd06558">
    <property type="entry name" value="crotonase-like"/>
    <property type="match status" value="1"/>
</dbReference>
<dbReference type="InterPro" id="IPR001753">
    <property type="entry name" value="Enoyl-CoA_hydra/iso"/>
</dbReference>
<dbReference type="EMBL" id="FOFB01000010">
    <property type="protein sequence ID" value="SEQ44679.1"/>
    <property type="molecule type" value="Genomic_DNA"/>
</dbReference>
<dbReference type="GO" id="GO:0003824">
    <property type="term" value="F:catalytic activity"/>
    <property type="evidence" value="ECO:0007669"/>
    <property type="project" value="UniProtKB-ARBA"/>
</dbReference>
<reference evidence="2" key="1">
    <citation type="submission" date="2016-10" db="EMBL/GenBank/DDBJ databases">
        <authorList>
            <person name="Varghese N."/>
            <person name="Submissions S."/>
        </authorList>
    </citation>
    <scope>NUCLEOTIDE SEQUENCE [LARGE SCALE GENOMIC DNA]</scope>
    <source>
        <strain evidence="2">DSM 24740</strain>
    </source>
</reference>
<dbReference type="RefSeq" id="WP_090167997.1">
    <property type="nucleotide sequence ID" value="NZ_FOFB01000010.1"/>
</dbReference>
<proteinExistence type="predicted"/>
<evidence type="ECO:0000313" key="1">
    <source>
        <dbReference type="EMBL" id="SEQ44679.1"/>
    </source>
</evidence>
<dbReference type="InParanoid" id="A0A1H9G3M8"/>
<dbReference type="SUPFAM" id="SSF52096">
    <property type="entry name" value="ClpP/crotonase"/>
    <property type="match status" value="1"/>
</dbReference>
<dbReference type="PANTHER" id="PTHR11941:SF54">
    <property type="entry name" value="ENOYL-COA HYDRATASE, MITOCHONDRIAL"/>
    <property type="match status" value="1"/>
</dbReference>
<dbReference type="GO" id="GO:0006635">
    <property type="term" value="P:fatty acid beta-oxidation"/>
    <property type="evidence" value="ECO:0007669"/>
    <property type="project" value="TreeGrafter"/>
</dbReference>
<organism evidence="1 2">
    <name type="scientific">Neolewinella agarilytica</name>
    <dbReference type="NCBI Taxonomy" id="478744"/>
    <lineage>
        <taxon>Bacteria</taxon>
        <taxon>Pseudomonadati</taxon>
        <taxon>Bacteroidota</taxon>
        <taxon>Saprospiria</taxon>
        <taxon>Saprospirales</taxon>
        <taxon>Lewinellaceae</taxon>
        <taxon>Neolewinella</taxon>
    </lineage>
</organism>
<evidence type="ECO:0000313" key="2">
    <source>
        <dbReference type="Proteomes" id="UP000199021"/>
    </source>
</evidence>
<protein>
    <submittedName>
        <fullName evidence="1">Methylglutaconyl-CoA hydratase</fullName>
    </submittedName>
</protein>